<dbReference type="RefSeq" id="WP_149836981.1">
    <property type="nucleotide sequence ID" value="NZ_VUOC01000001.1"/>
</dbReference>
<comment type="caution">
    <text evidence="1">The sequence shown here is derived from an EMBL/GenBank/DDBJ whole genome shotgun (WGS) entry which is preliminary data.</text>
</comment>
<reference evidence="1 2" key="2">
    <citation type="submission" date="2019-09" db="EMBL/GenBank/DDBJ databases">
        <authorList>
            <person name="Jin C."/>
        </authorList>
    </citation>
    <scope>NUCLEOTIDE SEQUENCE [LARGE SCALE GENOMIC DNA]</scope>
    <source>
        <strain evidence="1 2">BN140078</strain>
    </source>
</reference>
<reference evidence="1 2" key="1">
    <citation type="submission" date="2019-09" db="EMBL/GenBank/DDBJ databases">
        <title>Chitinophaga ginsengihumi sp. nov., isolated from soil of ginseng rhizosphere.</title>
        <authorList>
            <person name="Lee J."/>
        </authorList>
    </citation>
    <scope>NUCLEOTIDE SEQUENCE [LARGE SCALE GENOMIC DNA]</scope>
    <source>
        <strain evidence="1 2">BN140078</strain>
    </source>
</reference>
<dbReference type="AlphaFoldDB" id="A0A5B2W1Q3"/>
<evidence type="ECO:0000313" key="2">
    <source>
        <dbReference type="Proteomes" id="UP000324611"/>
    </source>
</evidence>
<keyword evidence="2" id="KW-1185">Reference proteome</keyword>
<organism evidence="1 2">
    <name type="scientific">Chitinophaga agrisoli</name>
    <dbReference type="NCBI Taxonomy" id="2607653"/>
    <lineage>
        <taxon>Bacteria</taxon>
        <taxon>Pseudomonadati</taxon>
        <taxon>Bacteroidota</taxon>
        <taxon>Chitinophagia</taxon>
        <taxon>Chitinophagales</taxon>
        <taxon>Chitinophagaceae</taxon>
        <taxon>Chitinophaga</taxon>
    </lineage>
</organism>
<protein>
    <submittedName>
        <fullName evidence="1">Uncharacterized protein</fullName>
    </submittedName>
</protein>
<gene>
    <name evidence="1" type="ORF">F0L74_06440</name>
</gene>
<accession>A0A5B2W1Q3</accession>
<dbReference type="Proteomes" id="UP000324611">
    <property type="component" value="Unassembled WGS sequence"/>
</dbReference>
<dbReference type="EMBL" id="VUOC01000001">
    <property type="protein sequence ID" value="KAA2245591.1"/>
    <property type="molecule type" value="Genomic_DNA"/>
</dbReference>
<evidence type="ECO:0000313" key="1">
    <source>
        <dbReference type="EMBL" id="KAA2245591.1"/>
    </source>
</evidence>
<sequence length="211" mass="24369">MMNKAKTQHSLNQKKVLLNEVNTASATECQAISISQIILDDSNYLTFWGNIKTADGWLRCDFITNYDVLNDMLRYAGEHRDIVQMSVVQHLEDMQHIPEVVDLEAKLGDAIVFDNMLFQLSRPRLQQHGRWVEYAEGACYYITRVTPLPVKETPRPAEQIDQCMALLCKSYELYLGYLELEFEETAARQEANLSDDLKYTMAYCAWKQQGL</sequence>
<proteinExistence type="predicted"/>
<name>A0A5B2W1Q3_9BACT</name>